<accession>A0A0F2MIU7</accession>
<feature type="region of interest" description="Disordered" evidence="4">
    <location>
        <begin position="595"/>
        <end position="621"/>
    </location>
</feature>
<gene>
    <name evidence="5" type="ORF">SPSK_07170</name>
</gene>
<comment type="caution">
    <text evidence="5">The sequence shown here is derived from an EMBL/GenBank/DDBJ whole genome shotgun (WGS) entry which is preliminary data.</text>
</comment>
<protein>
    <recommendedName>
        <fullName evidence="2">Autophagy-related protein 14</fullName>
    </recommendedName>
</protein>
<dbReference type="EMBL" id="AXCR01000004">
    <property type="protein sequence ID" value="KJR88974.1"/>
    <property type="molecule type" value="Genomic_DNA"/>
</dbReference>
<organism evidence="5 6">
    <name type="scientific">Sporothrix schenckii 1099-18</name>
    <dbReference type="NCBI Taxonomy" id="1397361"/>
    <lineage>
        <taxon>Eukaryota</taxon>
        <taxon>Fungi</taxon>
        <taxon>Dikarya</taxon>
        <taxon>Ascomycota</taxon>
        <taxon>Pezizomycotina</taxon>
        <taxon>Sordariomycetes</taxon>
        <taxon>Sordariomycetidae</taxon>
        <taxon>Ophiostomatales</taxon>
        <taxon>Ophiostomataceae</taxon>
        <taxon>Sporothrix</taxon>
    </lineage>
</organism>
<feature type="compositionally biased region" description="Basic residues" evidence="4">
    <location>
        <begin position="51"/>
        <end position="60"/>
    </location>
</feature>
<dbReference type="VEuPathDB" id="FungiDB:SPSK_07170"/>
<feature type="region of interest" description="Disordered" evidence="4">
    <location>
        <begin position="29"/>
        <end position="88"/>
    </location>
</feature>
<dbReference type="Proteomes" id="UP000033710">
    <property type="component" value="Unassembled WGS sequence"/>
</dbReference>
<dbReference type="GO" id="GO:0032991">
    <property type="term" value="C:protein-containing complex"/>
    <property type="evidence" value="ECO:0007669"/>
    <property type="project" value="UniProtKB-ARBA"/>
</dbReference>
<dbReference type="GO" id="GO:0000323">
    <property type="term" value="C:lytic vacuole"/>
    <property type="evidence" value="ECO:0007669"/>
    <property type="project" value="TreeGrafter"/>
</dbReference>
<name>A0A0F2MIU7_SPOSC</name>
<dbReference type="RefSeq" id="XP_016591650.1">
    <property type="nucleotide sequence ID" value="XM_016733837.1"/>
</dbReference>
<evidence type="ECO:0000313" key="6">
    <source>
        <dbReference type="Proteomes" id="UP000033710"/>
    </source>
</evidence>
<reference evidence="5 6" key="2">
    <citation type="journal article" date="2015" name="Eukaryot. Cell">
        <title>Asexual propagation of a virulent clone complex in a human and feline outbreak of sporotrichosis.</title>
        <authorList>
            <person name="Teixeira Mde M."/>
            <person name="Rodrigues A.M."/>
            <person name="Tsui C.K."/>
            <person name="de Almeida L.G."/>
            <person name="Van Diepeningen A.D."/>
            <person name="van den Ende B.G."/>
            <person name="Fernandes G.F."/>
            <person name="Kano R."/>
            <person name="Hamelin R.C."/>
            <person name="Lopes-Bezerra L.M."/>
            <person name="Vasconcelos A.T."/>
            <person name="de Hoog S."/>
            <person name="de Camargo Z.P."/>
            <person name="Felipe M.S."/>
        </authorList>
    </citation>
    <scope>NUCLEOTIDE SEQUENCE [LARGE SCALE GENOMIC DNA]</scope>
    <source>
        <strain evidence="5 6">1099-18</strain>
    </source>
</reference>
<dbReference type="GO" id="GO:0035493">
    <property type="term" value="P:SNARE complex assembly"/>
    <property type="evidence" value="ECO:0007669"/>
    <property type="project" value="TreeGrafter"/>
</dbReference>
<dbReference type="GO" id="GO:0005768">
    <property type="term" value="C:endosome"/>
    <property type="evidence" value="ECO:0007669"/>
    <property type="project" value="TreeGrafter"/>
</dbReference>
<dbReference type="KEGG" id="ssck:SPSK_07170"/>
<feature type="compositionally biased region" description="Low complexity" evidence="4">
    <location>
        <begin position="73"/>
        <end position="88"/>
    </location>
</feature>
<evidence type="ECO:0000256" key="2">
    <source>
        <dbReference type="ARBA" id="ARBA00013807"/>
    </source>
</evidence>
<sequence length="685" mass="74128">MAAPQPAFLLPQNRKLRHLRGIYLRNLTFSPPRKHSVDDSGVGPGGQQRRASLRKALHHSRSSDDLLTDSNGSATASPSASASAPATATATATATSTASARNRSATLSGANALARQHILEQVLDSSTADAFFSLHNDGADEPIYVSEVAERAANFNFRFFDLAGFDPFISRSSQLTVKVWVRRAPHISTSAATSSAPSTTTRPSSTSSSSPAWFLLLEDDVDLRFLGCIGSLQNIRFPPNALVFHLLDGIYMAGAPRNRLVAPAGGARSNLAGSPPLPTSSYNALMRLANLENSLQDCLATQDKLSQQIEQILEAEQQAVAAGEPAGAALLLPEAEAGRHRALKGLAHRRRLNDAARRKRADLASSLAARRAAIAAGRDLQHRAWADVEHAADKLASSRATVHRTRDDIRGQRRRICEDLIRIFGIARARGVDEPLAFQICGMPLPNTVYGPLLDRSSKGQAEDTLSAALGFVAVLVAALETYLGVALPYRITAYGSRSVVRDDISKNIPDAQRDFPLFMPRGGHNAQYRFDYAWFLLNKDIETLCHAQGLKVVDIRHTLPNLQYLLYVCSAGTEDLPERKKGGVRGLWMGHMQRHGVGSSRDDVQDGQEADGGHDARKDAAVVTTRGLLPTTTRTTTRATNTTNTASNTTATSMASSPASTLHLPFDETTTKWTLRTKGMRERD</sequence>
<dbReference type="Pfam" id="PF10186">
    <property type="entry name" value="ATG14"/>
    <property type="match status" value="1"/>
</dbReference>
<evidence type="ECO:0000256" key="4">
    <source>
        <dbReference type="SAM" id="MobiDB-lite"/>
    </source>
</evidence>
<dbReference type="PANTHER" id="PTHR15157:SF5">
    <property type="entry name" value="UV RADIATION RESISTANCE-ASSOCIATED GENE PROTEIN"/>
    <property type="match status" value="1"/>
</dbReference>
<feature type="compositionally biased region" description="Basic and acidic residues" evidence="4">
    <location>
        <begin position="612"/>
        <end position="621"/>
    </location>
</feature>
<comment type="similarity">
    <text evidence="1">Belongs to the ATG14 family.</text>
</comment>
<proteinExistence type="inferred from homology"/>
<dbReference type="OrthoDB" id="72772at2759"/>
<dbReference type="GeneID" id="27669114"/>
<dbReference type="PANTHER" id="PTHR15157">
    <property type="entry name" value="UV RADIATION RESISTANCE-ASSOCIATED GENE PROTEIN"/>
    <property type="match status" value="1"/>
</dbReference>
<dbReference type="AlphaFoldDB" id="A0A0F2MIU7"/>
<keyword evidence="3" id="KW-0175">Coiled coil</keyword>
<dbReference type="GO" id="GO:0000149">
    <property type="term" value="F:SNARE binding"/>
    <property type="evidence" value="ECO:0007669"/>
    <property type="project" value="TreeGrafter"/>
</dbReference>
<reference evidence="5 6" key="1">
    <citation type="journal article" date="2014" name="BMC Genomics">
        <title>Comparative genomics of the major fungal agents of human and animal Sporotrichosis: Sporothrix schenckii and Sporothrix brasiliensis.</title>
        <authorList>
            <person name="Teixeira M.M."/>
            <person name="de Almeida L.G."/>
            <person name="Kubitschek-Barreira P."/>
            <person name="Alves F.L."/>
            <person name="Kioshima E.S."/>
            <person name="Abadio A.K."/>
            <person name="Fernandes L."/>
            <person name="Derengowski L.S."/>
            <person name="Ferreira K.S."/>
            <person name="Souza R.C."/>
            <person name="Ruiz J.C."/>
            <person name="de Andrade N.C."/>
            <person name="Paes H.C."/>
            <person name="Nicola A.M."/>
            <person name="Albuquerque P."/>
            <person name="Gerber A.L."/>
            <person name="Martins V.P."/>
            <person name="Peconick L.D."/>
            <person name="Neto A.V."/>
            <person name="Chaucanez C.B."/>
            <person name="Silva P.A."/>
            <person name="Cunha O.L."/>
            <person name="de Oliveira F.F."/>
            <person name="dos Santos T.C."/>
            <person name="Barros A.L."/>
            <person name="Soares M.A."/>
            <person name="de Oliveira L.M."/>
            <person name="Marini M.M."/>
            <person name="Villalobos-Duno H."/>
            <person name="Cunha M.M."/>
            <person name="de Hoog S."/>
            <person name="da Silveira J.F."/>
            <person name="Henrissat B."/>
            <person name="Nino-Vega G.A."/>
            <person name="Cisalpino P.S."/>
            <person name="Mora-Montes H.M."/>
            <person name="Almeida S.R."/>
            <person name="Stajich J.E."/>
            <person name="Lopes-Bezerra L.M."/>
            <person name="Vasconcelos A.T."/>
            <person name="Felipe M.S."/>
        </authorList>
    </citation>
    <scope>NUCLEOTIDE SEQUENCE [LARGE SCALE GENOMIC DNA]</scope>
    <source>
        <strain evidence="5 6">1099-18</strain>
    </source>
</reference>
<evidence type="ECO:0000313" key="5">
    <source>
        <dbReference type="EMBL" id="KJR88974.1"/>
    </source>
</evidence>
<evidence type="ECO:0000256" key="1">
    <source>
        <dbReference type="ARBA" id="ARBA00009574"/>
    </source>
</evidence>
<dbReference type="InterPro" id="IPR018791">
    <property type="entry name" value="UV_resistance/autophagy_Atg14"/>
</dbReference>
<feature type="region of interest" description="Disordered" evidence="4">
    <location>
        <begin position="640"/>
        <end position="663"/>
    </location>
</feature>
<evidence type="ECO:0000256" key="3">
    <source>
        <dbReference type="ARBA" id="ARBA00023054"/>
    </source>
</evidence>